<dbReference type="Pfam" id="PF00266">
    <property type="entry name" value="Aminotran_5"/>
    <property type="match status" value="1"/>
</dbReference>
<feature type="domain" description="Aminotransferase class V" evidence="6">
    <location>
        <begin position="112"/>
        <end position="396"/>
    </location>
</feature>
<evidence type="ECO:0000256" key="5">
    <source>
        <dbReference type="RuleBase" id="RU004504"/>
    </source>
</evidence>
<dbReference type="PROSITE" id="PS51318">
    <property type="entry name" value="TAT"/>
    <property type="match status" value="1"/>
</dbReference>
<evidence type="ECO:0000256" key="4">
    <source>
        <dbReference type="RuleBase" id="RU004075"/>
    </source>
</evidence>
<dbReference type="PROSITE" id="PS00595">
    <property type="entry name" value="AA_TRANSFER_CLASS_5"/>
    <property type="match status" value="1"/>
</dbReference>
<evidence type="ECO:0000256" key="3">
    <source>
        <dbReference type="ARBA" id="ARBA00022898"/>
    </source>
</evidence>
<dbReference type="Gene3D" id="3.40.640.10">
    <property type="entry name" value="Type I PLP-dependent aspartate aminotransferase-like (Major domain)"/>
    <property type="match status" value="1"/>
</dbReference>
<protein>
    <submittedName>
        <fullName evidence="7">Aminotransferase</fullName>
    </submittedName>
</protein>
<dbReference type="EMBL" id="BJLF01000011">
    <property type="protein sequence ID" value="GEA51598.1"/>
    <property type="molecule type" value="Genomic_DNA"/>
</dbReference>
<dbReference type="InterPro" id="IPR000192">
    <property type="entry name" value="Aminotrans_V_dom"/>
</dbReference>
<comment type="similarity">
    <text evidence="4">Belongs to the class-V pyridoxal-phosphate-dependent aminotransferase family.</text>
</comment>
<dbReference type="NCBIfam" id="TIGR01409">
    <property type="entry name" value="TAT_signal_seq"/>
    <property type="match status" value="1"/>
</dbReference>
<keyword evidence="2" id="KW-0732">Signal</keyword>
<dbReference type="InterPro" id="IPR015422">
    <property type="entry name" value="PyrdxlP-dep_Trfase_small"/>
</dbReference>
<evidence type="ECO:0000256" key="1">
    <source>
        <dbReference type="ARBA" id="ARBA00001933"/>
    </source>
</evidence>
<keyword evidence="3" id="KW-0663">Pyridoxal phosphate</keyword>
<dbReference type="Gene3D" id="3.90.1150.10">
    <property type="entry name" value="Aspartate Aminotransferase, domain 1"/>
    <property type="match status" value="1"/>
</dbReference>
<evidence type="ECO:0000313" key="8">
    <source>
        <dbReference type="Proteomes" id="UP000318717"/>
    </source>
</evidence>
<dbReference type="AlphaFoldDB" id="A0A4Y3HX51"/>
<evidence type="ECO:0000313" key="7">
    <source>
        <dbReference type="EMBL" id="GEA51598.1"/>
    </source>
</evidence>
<dbReference type="InterPro" id="IPR015421">
    <property type="entry name" value="PyrdxlP-dep_Trfase_major"/>
</dbReference>
<gene>
    <name evidence="7" type="ORF">VIN01S_24020</name>
</gene>
<dbReference type="InterPro" id="IPR006311">
    <property type="entry name" value="TAT_signal"/>
</dbReference>
<proteinExistence type="inferred from homology"/>
<dbReference type="RefSeq" id="WP_141346083.1">
    <property type="nucleotide sequence ID" value="NZ_BJLF01000011.1"/>
</dbReference>
<sequence>MSETKSKFNRRDFLKGGAGVAVAGLGSTLFSTNAAAQKPSFPGNNSSSDKNFWKKVQKEFTLAKDSVYMNVGTTGSMPKSVMQTFTENNEIVAKYPWDMQNKFGSWPYVSDMVADIAPGFGADENEIVLSRNTTDGMITVISGLDFKEGDIIITTHHEHIGGTSPLFVAADRVGATVIEIEIPVYTGERELTKRDYVKVFEDAIAQYNTNGNVRLIMFSHIPYKTGTLLPAKEICAVASKEGIPTLVDAAHTIGMMNIDLHDMDCDFYAGSGHKWQCGPGATGILYIRDEAQRLLNFWPEDRRPFYCVNSSLGEDRYAMYYGLAKRLQYVGNDHYPAKQALTDSCKLWDEIGRDKIEERVLDLSALCKAELAKQLSDGRFYCPPNRELSSGLTTFDPFDGDAGDFDDIGKRLTEFRDRLREEYGYIIRTTNFPLHLGDTTDTYALRISTHLFHDEDEIQGLVDAMAHLTQRMS</sequence>
<comment type="caution">
    <text evidence="7">The sequence shown here is derived from an EMBL/GenBank/DDBJ whole genome shotgun (WGS) entry which is preliminary data.</text>
</comment>
<comment type="cofactor">
    <cofactor evidence="1 5">
        <name>pyridoxal 5'-phosphate</name>
        <dbReference type="ChEBI" id="CHEBI:597326"/>
    </cofactor>
</comment>
<dbReference type="InterPro" id="IPR019546">
    <property type="entry name" value="TAT_signal_bac_arc"/>
</dbReference>
<dbReference type="SUPFAM" id="SSF53383">
    <property type="entry name" value="PLP-dependent transferases"/>
    <property type="match status" value="1"/>
</dbReference>
<dbReference type="InterPro" id="IPR015424">
    <property type="entry name" value="PyrdxlP-dep_Trfase"/>
</dbReference>
<keyword evidence="8" id="KW-1185">Reference proteome</keyword>
<keyword evidence="7" id="KW-0808">Transferase</keyword>
<evidence type="ECO:0000256" key="2">
    <source>
        <dbReference type="ARBA" id="ARBA00022729"/>
    </source>
</evidence>
<organism evidence="7 8">
    <name type="scientific">Vibrio inusitatus NBRC 102082</name>
    <dbReference type="NCBI Taxonomy" id="1219070"/>
    <lineage>
        <taxon>Bacteria</taxon>
        <taxon>Pseudomonadati</taxon>
        <taxon>Pseudomonadota</taxon>
        <taxon>Gammaproteobacteria</taxon>
        <taxon>Vibrionales</taxon>
        <taxon>Vibrionaceae</taxon>
        <taxon>Vibrio</taxon>
    </lineage>
</organism>
<dbReference type="Proteomes" id="UP000318717">
    <property type="component" value="Unassembled WGS sequence"/>
</dbReference>
<evidence type="ECO:0000259" key="6">
    <source>
        <dbReference type="Pfam" id="PF00266"/>
    </source>
</evidence>
<accession>A0A4Y3HX51</accession>
<dbReference type="PANTHER" id="PTHR43092:SF6">
    <property type="entry name" value="BLR1280 PROTEIN"/>
    <property type="match status" value="1"/>
</dbReference>
<dbReference type="OrthoDB" id="9764293at2"/>
<dbReference type="InterPro" id="IPR020578">
    <property type="entry name" value="Aminotrans_V_PyrdxlP_BS"/>
</dbReference>
<keyword evidence="7" id="KW-0032">Aminotransferase</keyword>
<name>A0A4Y3HX51_9VIBR</name>
<dbReference type="GO" id="GO:0008483">
    <property type="term" value="F:transaminase activity"/>
    <property type="evidence" value="ECO:0007669"/>
    <property type="project" value="UniProtKB-KW"/>
</dbReference>
<dbReference type="Pfam" id="PF10518">
    <property type="entry name" value="TAT_signal"/>
    <property type="match status" value="1"/>
</dbReference>
<dbReference type="PANTHER" id="PTHR43092">
    <property type="entry name" value="L-CYSTEINE DESULFHYDRASE"/>
    <property type="match status" value="1"/>
</dbReference>
<reference evidence="7 8" key="1">
    <citation type="submission" date="2019-06" db="EMBL/GenBank/DDBJ databases">
        <title>Whole genome shotgun sequence of Vibrio inusitatus NBRC 102082.</title>
        <authorList>
            <person name="Hosoyama A."/>
            <person name="Uohara A."/>
            <person name="Ohji S."/>
            <person name="Ichikawa N."/>
        </authorList>
    </citation>
    <scope>NUCLEOTIDE SEQUENCE [LARGE SCALE GENOMIC DNA]</scope>
    <source>
        <strain evidence="7 8">NBRC 102082</strain>
    </source>
</reference>